<proteinExistence type="predicted"/>
<evidence type="ECO:0000313" key="2">
    <source>
        <dbReference type="EMBL" id="PWD71339.1"/>
    </source>
</evidence>
<dbReference type="EMBL" id="QESZ01000023">
    <property type="protein sequence ID" value="PWD71339.1"/>
    <property type="molecule type" value="Genomic_DNA"/>
</dbReference>
<comment type="caution">
    <text evidence="2">The sequence shown here is derived from an EMBL/GenBank/DDBJ whole genome shotgun (WGS) entry which is preliminary data.</text>
</comment>
<evidence type="ECO:0000313" key="3">
    <source>
        <dbReference type="EMBL" id="RJL76006.1"/>
    </source>
</evidence>
<evidence type="ECO:0000256" key="1">
    <source>
        <dbReference type="SAM" id="Phobius"/>
    </source>
</evidence>
<keyword evidence="1" id="KW-0812">Transmembrane</keyword>
<dbReference type="GeneID" id="49323356"/>
<feature type="transmembrane region" description="Helical" evidence="1">
    <location>
        <begin position="14"/>
        <end position="33"/>
    </location>
</feature>
<keyword evidence="1" id="KW-1133">Transmembrane helix</keyword>
<keyword evidence="1" id="KW-0472">Membrane</keyword>
<dbReference type="Proteomes" id="UP000266633">
    <property type="component" value="Unassembled WGS sequence"/>
</dbReference>
<dbReference type="RefSeq" id="WP_024107019.1">
    <property type="nucleotide sequence ID" value="NZ_CP031560.1"/>
</dbReference>
<name>A0AAP6S2I9_9GAMM</name>
<sequence length="66" mass="7599">MTIFDSFLLAQLDVFIPVSGIALLILFCFELSVSLRLLLWRQPALAPVEIRQDESSSRARRRNSYD</sequence>
<reference evidence="2 4" key="1">
    <citation type="submission" date="2018-05" db="EMBL/GenBank/DDBJ databases">
        <title>Genomic diversity of pathogens causing Blackleg of Potato in Pakistan.</title>
        <authorList>
            <person name="Sarfraz S."/>
            <person name="Riaz K."/>
            <person name="Oulghazi S."/>
            <person name="Cigna J."/>
            <person name="Sahi S.T."/>
            <person name="Khan S.H."/>
            <person name="Hameed A."/>
            <person name="Faure D."/>
        </authorList>
    </citation>
    <scope>NUCLEOTIDE SEQUENCE [LARGE SCALE GENOMIC DNA]</scope>
    <source>
        <strain evidence="2 4">SS70</strain>
    </source>
</reference>
<dbReference type="Proteomes" id="UP000245055">
    <property type="component" value="Unassembled WGS sequence"/>
</dbReference>
<evidence type="ECO:0000313" key="5">
    <source>
        <dbReference type="Proteomes" id="UP000266633"/>
    </source>
</evidence>
<keyword evidence="5" id="KW-1185">Reference proteome</keyword>
<protein>
    <submittedName>
        <fullName evidence="2">Uncharacterized protein</fullName>
    </submittedName>
</protein>
<gene>
    <name evidence="3" type="ORF">D5077_03140</name>
    <name evidence="2" type="ORF">DF213_16175</name>
</gene>
<organism evidence="2 4">
    <name type="scientific">Dickeya dianthicola</name>
    <dbReference type="NCBI Taxonomy" id="204039"/>
    <lineage>
        <taxon>Bacteria</taxon>
        <taxon>Pseudomonadati</taxon>
        <taxon>Pseudomonadota</taxon>
        <taxon>Gammaproteobacteria</taxon>
        <taxon>Enterobacterales</taxon>
        <taxon>Pectobacteriaceae</taxon>
        <taxon>Dickeya</taxon>
    </lineage>
</organism>
<dbReference type="AlphaFoldDB" id="A0AAP6S2I9"/>
<accession>A0AAP6S2I9</accession>
<evidence type="ECO:0000313" key="4">
    <source>
        <dbReference type="Proteomes" id="UP000245055"/>
    </source>
</evidence>
<dbReference type="EMBL" id="QZDO01000007">
    <property type="protein sequence ID" value="RJL76006.1"/>
    <property type="molecule type" value="Genomic_DNA"/>
</dbReference>
<reference evidence="3 5" key="2">
    <citation type="submission" date="2018-09" db="EMBL/GenBank/DDBJ databases">
        <title>Phylogenetic diversity of Pectobacterium and Dickeya strains causing blackleg disease of potato in Morocco.</title>
        <authorList>
            <person name="Oulghazi S."/>
            <person name="Moumni M."/>
            <person name="Faure D."/>
        </authorList>
    </citation>
    <scope>NUCLEOTIDE SEQUENCE [LARGE SCALE GENOMIC DNA]</scope>
    <source>
        <strain evidence="3 5">S4.16.03.LID</strain>
    </source>
</reference>